<dbReference type="VEuPathDB" id="VectorBase:GPPI035313"/>
<keyword evidence="3" id="KW-1185">Reference proteome</keyword>
<feature type="region of interest" description="Disordered" evidence="1">
    <location>
        <begin position="46"/>
        <end position="67"/>
    </location>
</feature>
<reference evidence="2" key="2">
    <citation type="submission" date="2020-05" db="UniProtKB">
        <authorList>
            <consortium name="EnsemblMetazoa"/>
        </authorList>
    </citation>
    <scope>IDENTIFICATION</scope>
    <source>
        <strain evidence="2">IAEA</strain>
    </source>
</reference>
<accession>A0A1B0BN63</accession>
<dbReference type="EnsemblMetazoa" id="GPPI035313-RA">
    <property type="protein sequence ID" value="GPPI035313-PA"/>
    <property type="gene ID" value="GPPI035313"/>
</dbReference>
<evidence type="ECO:0000313" key="2">
    <source>
        <dbReference type="EnsemblMetazoa" id="GPPI035313-PA"/>
    </source>
</evidence>
<sequence length="82" mass="9821">HSLAIGFFLINTRRATEARAIPIPIFKVTKHLQLLRKVHRHVRHRALHHARHRPHGFQQKQQRDHRDRHVLVDVPLPNHQNN</sequence>
<dbReference type="AlphaFoldDB" id="A0A1B0BN63"/>
<feature type="compositionally biased region" description="Basic residues" evidence="1">
    <location>
        <begin position="46"/>
        <end position="55"/>
    </location>
</feature>
<organism evidence="2 3">
    <name type="scientific">Glossina palpalis gambiensis</name>
    <dbReference type="NCBI Taxonomy" id="67801"/>
    <lineage>
        <taxon>Eukaryota</taxon>
        <taxon>Metazoa</taxon>
        <taxon>Ecdysozoa</taxon>
        <taxon>Arthropoda</taxon>
        <taxon>Hexapoda</taxon>
        <taxon>Insecta</taxon>
        <taxon>Pterygota</taxon>
        <taxon>Neoptera</taxon>
        <taxon>Endopterygota</taxon>
        <taxon>Diptera</taxon>
        <taxon>Brachycera</taxon>
        <taxon>Muscomorpha</taxon>
        <taxon>Hippoboscoidea</taxon>
        <taxon>Glossinidae</taxon>
        <taxon>Glossina</taxon>
    </lineage>
</organism>
<proteinExistence type="predicted"/>
<dbReference type="EMBL" id="JXJN01017197">
    <property type="status" value="NOT_ANNOTATED_CDS"/>
    <property type="molecule type" value="Genomic_DNA"/>
</dbReference>
<evidence type="ECO:0000256" key="1">
    <source>
        <dbReference type="SAM" id="MobiDB-lite"/>
    </source>
</evidence>
<name>A0A1B0BN63_9MUSC</name>
<reference evidence="3" key="1">
    <citation type="submission" date="2015-01" db="EMBL/GenBank/DDBJ databases">
        <authorList>
            <person name="Aksoy S."/>
            <person name="Warren W."/>
            <person name="Wilson R.K."/>
        </authorList>
    </citation>
    <scope>NUCLEOTIDE SEQUENCE [LARGE SCALE GENOMIC DNA]</scope>
    <source>
        <strain evidence="3">IAEA</strain>
    </source>
</reference>
<dbReference type="Proteomes" id="UP000092460">
    <property type="component" value="Unassembled WGS sequence"/>
</dbReference>
<protein>
    <submittedName>
        <fullName evidence="2">Uncharacterized protein</fullName>
    </submittedName>
</protein>
<evidence type="ECO:0000313" key="3">
    <source>
        <dbReference type="Proteomes" id="UP000092460"/>
    </source>
</evidence>